<protein>
    <submittedName>
        <fullName evidence="2 4">Uncharacterized protein</fullName>
    </submittedName>
</protein>
<feature type="compositionally biased region" description="Basic and acidic residues" evidence="1">
    <location>
        <begin position="102"/>
        <end position="114"/>
    </location>
</feature>
<feature type="region of interest" description="Disordered" evidence="1">
    <location>
        <begin position="69"/>
        <end position="128"/>
    </location>
</feature>
<organism evidence="4">
    <name type="scientific">Anisakis simplex</name>
    <name type="common">Herring worm</name>
    <dbReference type="NCBI Taxonomy" id="6269"/>
    <lineage>
        <taxon>Eukaryota</taxon>
        <taxon>Metazoa</taxon>
        <taxon>Ecdysozoa</taxon>
        <taxon>Nematoda</taxon>
        <taxon>Chromadorea</taxon>
        <taxon>Rhabditida</taxon>
        <taxon>Spirurina</taxon>
        <taxon>Ascaridomorpha</taxon>
        <taxon>Ascaridoidea</taxon>
        <taxon>Anisakidae</taxon>
        <taxon>Anisakis</taxon>
        <taxon>Anisakis simplex complex</taxon>
    </lineage>
</organism>
<gene>
    <name evidence="2" type="ORF">ASIM_LOCUS5006</name>
</gene>
<evidence type="ECO:0000256" key="1">
    <source>
        <dbReference type="SAM" id="MobiDB-lite"/>
    </source>
</evidence>
<dbReference type="EMBL" id="UYRR01009365">
    <property type="protein sequence ID" value="VDK24856.1"/>
    <property type="molecule type" value="Genomic_DNA"/>
</dbReference>
<reference evidence="2 3" key="2">
    <citation type="submission" date="2018-11" db="EMBL/GenBank/DDBJ databases">
        <authorList>
            <consortium name="Pathogen Informatics"/>
        </authorList>
    </citation>
    <scope>NUCLEOTIDE SEQUENCE [LARGE SCALE GENOMIC DNA]</scope>
</reference>
<dbReference type="WBParaSite" id="ASIM_0000520401-mRNA-1">
    <property type="protein sequence ID" value="ASIM_0000520401-mRNA-1"/>
    <property type="gene ID" value="ASIM_0000520401"/>
</dbReference>
<evidence type="ECO:0000313" key="2">
    <source>
        <dbReference type="EMBL" id="VDK24856.1"/>
    </source>
</evidence>
<dbReference type="AlphaFoldDB" id="A0A0M3JC74"/>
<evidence type="ECO:0000313" key="3">
    <source>
        <dbReference type="Proteomes" id="UP000267096"/>
    </source>
</evidence>
<sequence length="143" mass="16436">MVTMRINVLSEENLKVSSAYSDSRYEIDILRTNDFLLTVKSDFLLTVKSDHCHTSKGISDHFNSHVPLQKSSSTFSGDSSPLENDAYETETNESKLFVTQPSHEETTTNEEPKEIITGYPEETTQPTRRRFIYVTKRPRKSRN</sequence>
<accession>A0A0M3JC74</accession>
<dbReference type="Proteomes" id="UP000267096">
    <property type="component" value="Unassembled WGS sequence"/>
</dbReference>
<proteinExistence type="predicted"/>
<feature type="compositionally biased region" description="Polar residues" evidence="1">
    <location>
        <begin position="69"/>
        <end position="82"/>
    </location>
</feature>
<keyword evidence="3" id="KW-1185">Reference proteome</keyword>
<name>A0A0M3JC74_ANISI</name>
<reference evidence="4" key="1">
    <citation type="submission" date="2017-02" db="UniProtKB">
        <authorList>
            <consortium name="WormBaseParasite"/>
        </authorList>
    </citation>
    <scope>IDENTIFICATION</scope>
</reference>
<evidence type="ECO:0000313" key="4">
    <source>
        <dbReference type="WBParaSite" id="ASIM_0000520401-mRNA-1"/>
    </source>
</evidence>